<keyword evidence="5" id="KW-1185">Reference proteome</keyword>
<feature type="domain" description="Fe2OG dioxygenase" evidence="3">
    <location>
        <begin position="206"/>
        <end position="320"/>
    </location>
</feature>
<keyword evidence="1" id="KW-0408">Iron</keyword>
<dbReference type="GO" id="GO:0046872">
    <property type="term" value="F:metal ion binding"/>
    <property type="evidence" value="ECO:0007669"/>
    <property type="project" value="UniProtKB-KW"/>
</dbReference>
<dbReference type="InterPro" id="IPR044861">
    <property type="entry name" value="IPNS-like_FE2OG_OXY"/>
</dbReference>
<dbReference type="PROSITE" id="PS51471">
    <property type="entry name" value="FE2OG_OXY"/>
    <property type="match status" value="1"/>
</dbReference>
<dbReference type="Gene3D" id="2.60.120.330">
    <property type="entry name" value="B-lactam Antibiotic, Isopenicillin N Synthase, Chain"/>
    <property type="match status" value="1"/>
</dbReference>
<dbReference type="Proteomes" id="UP001515480">
    <property type="component" value="Unassembled WGS sequence"/>
</dbReference>
<sequence length="350" mass="37898">MRLRKIPRILPWRLILTFLEVLMAAVSADVAVEAGLRGSAAGTADAVTSDVPVIDLQQPEAEVEAAMWAAAHEVGFFTITGHGIAQELIDKAFASSKAFYAQPQQDKARMSPFSRELNSGYEFYSQVRPSTGTADQKESLQITARQGAMDGRWPSEPASFESDANALMSAAHALALRLLSLLERRACPQLAPGTLARAHTLWAADGQCTLRLLHYPPVAAGDTAGLWRAGPHTDWACLTLLFQRPGEAGLECAANPRAADGGAGWARVDPVEGGIAVNIGDMLSRWSGGRLLSNLHRVRMPTTDEERGRSRYSIAFFAQADQGQVIETEEKEPITAGDYILGRIKSNFEK</sequence>
<dbReference type="Pfam" id="PF14226">
    <property type="entry name" value="DIOX_N"/>
    <property type="match status" value="1"/>
</dbReference>
<dbReference type="InterPro" id="IPR050231">
    <property type="entry name" value="Iron_ascorbate_oxido_reductase"/>
</dbReference>
<evidence type="ECO:0000313" key="5">
    <source>
        <dbReference type="Proteomes" id="UP001515480"/>
    </source>
</evidence>
<dbReference type="InterPro" id="IPR027443">
    <property type="entry name" value="IPNS-like_sf"/>
</dbReference>
<dbReference type="Pfam" id="PF03171">
    <property type="entry name" value="2OG-FeII_Oxy"/>
    <property type="match status" value="1"/>
</dbReference>
<evidence type="ECO:0000259" key="3">
    <source>
        <dbReference type="PROSITE" id="PS51471"/>
    </source>
</evidence>
<keyword evidence="2" id="KW-0732">Signal</keyword>
<dbReference type="InterPro" id="IPR026992">
    <property type="entry name" value="DIOX_N"/>
</dbReference>
<keyword evidence="1" id="KW-0560">Oxidoreductase</keyword>
<comment type="caution">
    <text evidence="4">The sequence shown here is derived from an EMBL/GenBank/DDBJ whole genome shotgun (WGS) entry which is preliminary data.</text>
</comment>
<dbReference type="InterPro" id="IPR005123">
    <property type="entry name" value="Oxoglu/Fe-dep_dioxygenase_dom"/>
</dbReference>
<protein>
    <recommendedName>
        <fullName evidence="3">Fe2OG dioxygenase domain-containing protein</fullName>
    </recommendedName>
</protein>
<feature type="signal peptide" evidence="2">
    <location>
        <begin position="1"/>
        <end position="28"/>
    </location>
</feature>
<gene>
    <name evidence="4" type="ORF">AB1Y20_007383</name>
</gene>
<accession>A0AB34IXC7</accession>
<comment type="similarity">
    <text evidence="1">Belongs to the iron/ascorbate-dependent oxidoreductase family.</text>
</comment>
<dbReference type="SUPFAM" id="SSF51197">
    <property type="entry name" value="Clavaminate synthase-like"/>
    <property type="match status" value="1"/>
</dbReference>
<evidence type="ECO:0000313" key="4">
    <source>
        <dbReference type="EMBL" id="KAL1507773.1"/>
    </source>
</evidence>
<keyword evidence="1" id="KW-0479">Metal-binding</keyword>
<reference evidence="4 5" key="1">
    <citation type="journal article" date="2024" name="Science">
        <title>Giant polyketide synthase enzymes in the biosynthesis of giant marine polyether toxins.</title>
        <authorList>
            <person name="Fallon T.R."/>
            <person name="Shende V.V."/>
            <person name="Wierzbicki I.H."/>
            <person name="Pendleton A.L."/>
            <person name="Watervoot N.F."/>
            <person name="Auber R.P."/>
            <person name="Gonzalez D.J."/>
            <person name="Wisecaver J.H."/>
            <person name="Moore B.S."/>
        </authorList>
    </citation>
    <scope>NUCLEOTIDE SEQUENCE [LARGE SCALE GENOMIC DNA]</scope>
    <source>
        <strain evidence="4 5">12B1</strain>
    </source>
</reference>
<proteinExistence type="inferred from homology"/>
<organism evidence="4 5">
    <name type="scientific">Prymnesium parvum</name>
    <name type="common">Toxic golden alga</name>
    <dbReference type="NCBI Taxonomy" id="97485"/>
    <lineage>
        <taxon>Eukaryota</taxon>
        <taxon>Haptista</taxon>
        <taxon>Haptophyta</taxon>
        <taxon>Prymnesiophyceae</taxon>
        <taxon>Prymnesiales</taxon>
        <taxon>Prymnesiaceae</taxon>
        <taxon>Prymnesium</taxon>
    </lineage>
</organism>
<dbReference type="AlphaFoldDB" id="A0AB34IXC7"/>
<feature type="chain" id="PRO_5044207187" description="Fe2OG dioxygenase domain-containing protein" evidence="2">
    <location>
        <begin position="29"/>
        <end position="350"/>
    </location>
</feature>
<dbReference type="GO" id="GO:0016491">
    <property type="term" value="F:oxidoreductase activity"/>
    <property type="evidence" value="ECO:0007669"/>
    <property type="project" value="UniProtKB-KW"/>
</dbReference>
<name>A0AB34IXC7_PRYPA</name>
<evidence type="ECO:0000256" key="2">
    <source>
        <dbReference type="SAM" id="SignalP"/>
    </source>
</evidence>
<evidence type="ECO:0000256" key="1">
    <source>
        <dbReference type="RuleBase" id="RU003682"/>
    </source>
</evidence>
<dbReference type="EMBL" id="JBGBPQ010000017">
    <property type="protein sequence ID" value="KAL1507773.1"/>
    <property type="molecule type" value="Genomic_DNA"/>
</dbReference>
<dbReference type="PANTHER" id="PTHR47990">
    <property type="entry name" value="2-OXOGLUTARATE (2OG) AND FE(II)-DEPENDENT OXYGENASE SUPERFAMILY PROTEIN-RELATED"/>
    <property type="match status" value="1"/>
</dbReference>